<proteinExistence type="predicted"/>
<dbReference type="RefSeq" id="XP_024343476.1">
    <property type="nucleotide sequence ID" value="XM_024478450.1"/>
</dbReference>
<dbReference type="GeneID" id="36323400"/>
<dbReference type="AlphaFoldDB" id="A0A1X6NDV0"/>
<name>A0A1X6NDV0_9APHY</name>
<dbReference type="Proteomes" id="UP000194127">
    <property type="component" value="Unassembled WGS sequence"/>
</dbReference>
<sequence length="191" mass="21081">MLLLLLWPACVADAPEDAPEIFFYQLDGFRSSLDSSRIYNAGTLYSICSDISSVYYCANHAATSQTCSASEDGLRWATNGFAEAQTGWQAAMVLIVDGQNALFVDISLCLDPSRGMPWLCEINSMVIIIGYLEELQYALPLPALPQHAHEIEVDLRLVVSALLISETSTLDMDLWNRAIADREELANRQTG</sequence>
<reference evidence="1 2" key="1">
    <citation type="submission" date="2017-04" db="EMBL/GenBank/DDBJ databases">
        <title>Genome Sequence of the Model Brown-Rot Fungus Postia placenta SB12.</title>
        <authorList>
            <consortium name="DOE Joint Genome Institute"/>
            <person name="Gaskell J."/>
            <person name="Kersten P."/>
            <person name="Larrondo L.F."/>
            <person name="Canessa P."/>
            <person name="Martinez D."/>
            <person name="Hibbett D."/>
            <person name="Schmoll M."/>
            <person name="Kubicek C.P."/>
            <person name="Martinez A.T."/>
            <person name="Yadav J."/>
            <person name="Master E."/>
            <person name="Magnuson J.K."/>
            <person name="James T."/>
            <person name="Yaver D."/>
            <person name="Berka R."/>
            <person name="Labutti K."/>
            <person name="Lipzen A."/>
            <person name="Aerts A."/>
            <person name="Barry K."/>
            <person name="Henrissat B."/>
            <person name="Blanchette R."/>
            <person name="Grigoriev I."/>
            <person name="Cullen D."/>
        </authorList>
    </citation>
    <scope>NUCLEOTIDE SEQUENCE [LARGE SCALE GENOMIC DNA]</scope>
    <source>
        <strain evidence="1 2">MAD-698-R-SB12</strain>
    </source>
</reference>
<dbReference type="OrthoDB" id="3258172at2759"/>
<accession>A0A1X6NDV0</accession>
<evidence type="ECO:0000313" key="2">
    <source>
        <dbReference type="Proteomes" id="UP000194127"/>
    </source>
</evidence>
<gene>
    <name evidence="1" type="ORF">POSPLADRAFT_1044048</name>
</gene>
<keyword evidence="2" id="KW-1185">Reference proteome</keyword>
<organism evidence="1 2">
    <name type="scientific">Postia placenta MAD-698-R-SB12</name>
    <dbReference type="NCBI Taxonomy" id="670580"/>
    <lineage>
        <taxon>Eukaryota</taxon>
        <taxon>Fungi</taxon>
        <taxon>Dikarya</taxon>
        <taxon>Basidiomycota</taxon>
        <taxon>Agaricomycotina</taxon>
        <taxon>Agaricomycetes</taxon>
        <taxon>Polyporales</taxon>
        <taxon>Adustoporiaceae</taxon>
        <taxon>Rhodonia</taxon>
    </lineage>
</organism>
<evidence type="ECO:0000313" key="1">
    <source>
        <dbReference type="EMBL" id="OSX66682.1"/>
    </source>
</evidence>
<protein>
    <submittedName>
        <fullName evidence="1">Uncharacterized protein</fullName>
    </submittedName>
</protein>
<dbReference type="EMBL" id="KZ110592">
    <property type="protein sequence ID" value="OSX66682.1"/>
    <property type="molecule type" value="Genomic_DNA"/>
</dbReference>